<evidence type="ECO:0000313" key="1">
    <source>
        <dbReference type="EMBL" id="GMN55359.1"/>
    </source>
</evidence>
<name>A0AA88DKD6_FICCA</name>
<organism evidence="1 2">
    <name type="scientific">Ficus carica</name>
    <name type="common">Common fig</name>
    <dbReference type="NCBI Taxonomy" id="3494"/>
    <lineage>
        <taxon>Eukaryota</taxon>
        <taxon>Viridiplantae</taxon>
        <taxon>Streptophyta</taxon>
        <taxon>Embryophyta</taxon>
        <taxon>Tracheophyta</taxon>
        <taxon>Spermatophyta</taxon>
        <taxon>Magnoliopsida</taxon>
        <taxon>eudicotyledons</taxon>
        <taxon>Gunneridae</taxon>
        <taxon>Pentapetalae</taxon>
        <taxon>rosids</taxon>
        <taxon>fabids</taxon>
        <taxon>Rosales</taxon>
        <taxon>Moraceae</taxon>
        <taxon>Ficeae</taxon>
        <taxon>Ficus</taxon>
    </lineage>
</organism>
<sequence length="61" mass="5925">MVEVAAELVVVGGDAKRAGACGGVFDKGEGVMEVAAELMVVGGDAGRAGACGGLWIFDGVV</sequence>
<accession>A0AA88DKD6</accession>
<evidence type="ECO:0000313" key="2">
    <source>
        <dbReference type="Proteomes" id="UP001187192"/>
    </source>
</evidence>
<dbReference type="AlphaFoldDB" id="A0AA88DKD6"/>
<reference evidence="1" key="1">
    <citation type="submission" date="2023-07" db="EMBL/GenBank/DDBJ databases">
        <title>draft genome sequence of fig (Ficus carica).</title>
        <authorList>
            <person name="Takahashi T."/>
            <person name="Nishimura K."/>
        </authorList>
    </citation>
    <scope>NUCLEOTIDE SEQUENCE</scope>
</reference>
<dbReference type="EMBL" id="BTGU01000056">
    <property type="protein sequence ID" value="GMN55359.1"/>
    <property type="molecule type" value="Genomic_DNA"/>
</dbReference>
<protein>
    <submittedName>
        <fullName evidence="1">Uncharacterized protein</fullName>
    </submittedName>
</protein>
<dbReference type="Proteomes" id="UP001187192">
    <property type="component" value="Unassembled WGS sequence"/>
</dbReference>
<keyword evidence="2" id="KW-1185">Reference proteome</keyword>
<comment type="caution">
    <text evidence="1">The sequence shown here is derived from an EMBL/GenBank/DDBJ whole genome shotgun (WGS) entry which is preliminary data.</text>
</comment>
<proteinExistence type="predicted"/>
<gene>
    <name evidence="1" type="ORF">TIFTF001_024478</name>
</gene>